<evidence type="ECO:0000256" key="1">
    <source>
        <dbReference type="ARBA" id="ARBA00023015"/>
    </source>
</evidence>
<dbReference type="CDD" id="cd05013">
    <property type="entry name" value="SIS_RpiR"/>
    <property type="match status" value="1"/>
</dbReference>
<dbReference type="PROSITE" id="PS51071">
    <property type="entry name" value="HTH_RPIR"/>
    <property type="match status" value="1"/>
</dbReference>
<dbReference type="AlphaFoldDB" id="A0AAN1RUF0"/>
<proteinExistence type="predicted"/>
<feature type="domain" description="HTH rpiR-type" evidence="5">
    <location>
        <begin position="3"/>
        <end position="79"/>
    </location>
</feature>
<dbReference type="KEGG" id="bhz:ACR54_00627"/>
<accession>A0AAN1RUF0</accession>
<dbReference type="Proteomes" id="UP000282741">
    <property type="component" value="Chromosome"/>
</dbReference>
<dbReference type="GO" id="GO:0006096">
    <property type="term" value="P:glycolytic process"/>
    <property type="evidence" value="ECO:0007669"/>
    <property type="project" value="UniProtKB-KW"/>
</dbReference>
<dbReference type="GeneID" id="92996700"/>
<dbReference type="SUPFAM" id="SSF46689">
    <property type="entry name" value="Homeodomain-like"/>
    <property type="match status" value="1"/>
</dbReference>
<dbReference type="GO" id="GO:0003700">
    <property type="term" value="F:DNA-binding transcription factor activity"/>
    <property type="evidence" value="ECO:0007669"/>
    <property type="project" value="InterPro"/>
</dbReference>
<dbReference type="Pfam" id="PF01418">
    <property type="entry name" value="HTH_6"/>
    <property type="match status" value="1"/>
</dbReference>
<dbReference type="PANTHER" id="PTHR30514">
    <property type="entry name" value="GLUCOKINASE"/>
    <property type="match status" value="1"/>
</dbReference>
<dbReference type="PROSITE" id="PS51464">
    <property type="entry name" value="SIS"/>
    <property type="match status" value="1"/>
</dbReference>
<dbReference type="InterPro" id="IPR047640">
    <property type="entry name" value="RpiR-like"/>
</dbReference>
<evidence type="ECO:0000259" key="6">
    <source>
        <dbReference type="PROSITE" id="PS51464"/>
    </source>
</evidence>
<name>A0AAN1RUF0_9BORD</name>
<dbReference type="GO" id="GO:0097367">
    <property type="term" value="F:carbohydrate derivative binding"/>
    <property type="evidence" value="ECO:0007669"/>
    <property type="project" value="InterPro"/>
</dbReference>
<evidence type="ECO:0000256" key="4">
    <source>
        <dbReference type="ARBA" id="ARBA00023163"/>
    </source>
</evidence>
<protein>
    <submittedName>
        <fullName evidence="7">MurR/RpiR family transcriptional regulator</fullName>
    </submittedName>
</protein>
<dbReference type="InterPro" id="IPR036388">
    <property type="entry name" value="WH-like_DNA-bd_sf"/>
</dbReference>
<dbReference type="RefSeq" id="WP_029578210.1">
    <property type="nucleotide sequence ID" value="NZ_CP012076.1"/>
</dbReference>
<dbReference type="InterPro" id="IPR035472">
    <property type="entry name" value="RpiR-like_SIS"/>
</dbReference>
<dbReference type="InterPro" id="IPR009057">
    <property type="entry name" value="Homeodomain-like_sf"/>
</dbReference>
<sequence>MSPTVESLVRQEYDNLSRTLRRTATWILANPAHVATRSLDELSEMSGQSSASFIRLAQHLGYAGWSGLREGFADMLRRGQNRGMFAERMAATTLVSPVPAMLRTEVMNVQSCYTPDNAKAIEEAVGRMAQARRIALVSRLSCTAVMTWLHYLLRMTAADVVLADDRGGGFALDLLDLGKKDVVIAASFEPCSRDTVSATRLAREAGAWTLGIVDAPLSALARATDRQLLVRKESDAFFDSMVGAMAAVQWLASAWVARRGEAAHARAKQHQKMMVATGAFEPDDLPSKPGMAAG</sequence>
<reference evidence="8" key="1">
    <citation type="submission" date="2017-10" db="EMBL/GenBank/DDBJ databases">
        <title>Whole genome sequencing of various Bordetella species.</title>
        <authorList>
            <person name="Weigand M.R."/>
            <person name="Loparev V."/>
            <person name="Peng Y."/>
            <person name="Bowden K.E."/>
            <person name="Tondella M.L."/>
            <person name="Williams M.M."/>
        </authorList>
    </citation>
    <scope>NUCLEOTIDE SEQUENCE [LARGE SCALE GENOMIC DNA]</scope>
    <source>
        <strain evidence="8">H720</strain>
    </source>
</reference>
<evidence type="ECO:0000313" key="8">
    <source>
        <dbReference type="Proteomes" id="UP000282741"/>
    </source>
</evidence>
<dbReference type="EMBL" id="CP024172">
    <property type="protein sequence ID" value="AZW16218.1"/>
    <property type="molecule type" value="Genomic_DNA"/>
</dbReference>
<keyword evidence="4" id="KW-0804">Transcription</keyword>
<dbReference type="InterPro" id="IPR046348">
    <property type="entry name" value="SIS_dom_sf"/>
</dbReference>
<organism evidence="7 8">
    <name type="scientific">Bordetella hinzii</name>
    <dbReference type="NCBI Taxonomy" id="103855"/>
    <lineage>
        <taxon>Bacteria</taxon>
        <taxon>Pseudomonadati</taxon>
        <taxon>Pseudomonadota</taxon>
        <taxon>Betaproteobacteria</taxon>
        <taxon>Burkholderiales</taxon>
        <taxon>Alcaligenaceae</taxon>
        <taxon>Bordetella</taxon>
    </lineage>
</organism>
<evidence type="ECO:0000256" key="2">
    <source>
        <dbReference type="ARBA" id="ARBA00023125"/>
    </source>
</evidence>
<feature type="domain" description="SIS" evidence="6">
    <location>
        <begin position="124"/>
        <end position="262"/>
    </location>
</feature>
<dbReference type="Gene3D" id="1.10.10.10">
    <property type="entry name" value="Winged helix-like DNA-binding domain superfamily/Winged helix DNA-binding domain"/>
    <property type="match status" value="1"/>
</dbReference>
<dbReference type="InterPro" id="IPR000281">
    <property type="entry name" value="HTH_RpiR"/>
</dbReference>
<dbReference type="SUPFAM" id="SSF53697">
    <property type="entry name" value="SIS domain"/>
    <property type="match status" value="1"/>
</dbReference>
<keyword evidence="2" id="KW-0238">DNA-binding</keyword>
<gene>
    <name evidence="7" type="ORF">CS347_05215</name>
</gene>
<evidence type="ECO:0000256" key="3">
    <source>
        <dbReference type="ARBA" id="ARBA00023152"/>
    </source>
</evidence>
<dbReference type="Pfam" id="PF01380">
    <property type="entry name" value="SIS"/>
    <property type="match status" value="1"/>
</dbReference>
<dbReference type="PANTHER" id="PTHR30514:SF18">
    <property type="entry name" value="RPIR-FAMILY TRANSCRIPTIONAL REGULATOR"/>
    <property type="match status" value="1"/>
</dbReference>
<keyword evidence="3" id="KW-0324">Glycolysis</keyword>
<dbReference type="GO" id="GO:0003677">
    <property type="term" value="F:DNA binding"/>
    <property type="evidence" value="ECO:0007669"/>
    <property type="project" value="UniProtKB-KW"/>
</dbReference>
<dbReference type="InterPro" id="IPR001347">
    <property type="entry name" value="SIS_dom"/>
</dbReference>
<keyword evidence="1" id="KW-0805">Transcription regulation</keyword>
<evidence type="ECO:0000259" key="5">
    <source>
        <dbReference type="PROSITE" id="PS51071"/>
    </source>
</evidence>
<dbReference type="Gene3D" id="3.40.50.10490">
    <property type="entry name" value="Glucose-6-phosphate isomerase like protein, domain 1"/>
    <property type="match status" value="1"/>
</dbReference>
<evidence type="ECO:0000313" key="7">
    <source>
        <dbReference type="EMBL" id="AZW16218.1"/>
    </source>
</evidence>